<keyword evidence="3" id="KW-1185">Reference proteome</keyword>
<evidence type="ECO:0000313" key="2">
    <source>
        <dbReference type="EMBL" id="KAL1843190.1"/>
    </source>
</evidence>
<feature type="region of interest" description="Disordered" evidence="1">
    <location>
        <begin position="1"/>
        <end position="107"/>
    </location>
</feature>
<comment type="caution">
    <text evidence="2">The sequence shown here is derived from an EMBL/GenBank/DDBJ whole genome shotgun (WGS) entry which is preliminary data.</text>
</comment>
<feature type="compositionally biased region" description="Polar residues" evidence="1">
    <location>
        <begin position="1"/>
        <end position="12"/>
    </location>
</feature>
<name>A0ABR3VP26_HUMIN</name>
<evidence type="ECO:0000256" key="1">
    <source>
        <dbReference type="SAM" id="MobiDB-lite"/>
    </source>
</evidence>
<protein>
    <submittedName>
        <fullName evidence="2">Uncharacterized protein</fullName>
    </submittedName>
</protein>
<evidence type="ECO:0000313" key="3">
    <source>
        <dbReference type="Proteomes" id="UP001583172"/>
    </source>
</evidence>
<organism evidence="2 3">
    <name type="scientific">Humicola insolens</name>
    <name type="common">Soft-rot fungus</name>
    <dbReference type="NCBI Taxonomy" id="85995"/>
    <lineage>
        <taxon>Eukaryota</taxon>
        <taxon>Fungi</taxon>
        <taxon>Dikarya</taxon>
        <taxon>Ascomycota</taxon>
        <taxon>Pezizomycotina</taxon>
        <taxon>Sordariomycetes</taxon>
        <taxon>Sordariomycetidae</taxon>
        <taxon>Sordariales</taxon>
        <taxon>Chaetomiaceae</taxon>
        <taxon>Mycothermus</taxon>
    </lineage>
</organism>
<feature type="region of interest" description="Disordered" evidence="1">
    <location>
        <begin position="134"/>
        <end position="154"/>
    </location>
</feature>
<proteinExistence type="predicted"/>
<reference evidence="2 3" key="1">
    <citation type="journal article" date="2024" name="Commun. Biol.">
        <title>Comparative genomic analysis of thermophilic fungi reveals convergent evolutionary adaptations and gene losses.</title>
        <authorList>
            <person name="Steindorff A.S."/>
            <person name="Aguilar-Pontes M.V."/>
            <person name="Robinson A.J."/>
            <person name="Andreopoulos B."/>
            <person name="LaButti K."/>
            <person name="Kuo A."/>
            <person name="Mondo S."/>
            <person name="Riley R."/>
            <person name="Otillar R."/>
            <person name="Haridas S."/>
            <person name="Lipzen A."/>
            <person name="Grimwood J."/>
            <person name="Schmutz J."/>
            <person name="Clum A."/>
            <person name="Reid I.D."/>
            <person name="Moisan M.C."/>
            <person name="Butler G."/>
            <person name="Nguyen T.T.M."/>
            <person name="Dewar K."/>
            <person name="Conant G."/>
            <person name="Drula E."/>
            <person name="Henrissat B."/>
            <person name="Hansel C."/>
            <person name="Singer S."/>
            <person name="Hutchinson M.I."/>
            <person name="de Vries R.P."/>
            <person name="Natvig D.O."/>
            <person name="Powell A.J."/>
            <person name="Tsang A."/>
            <person name="Grigoriev I.V."/>
        </authorList>
    </citation>
    <scope>NUCLEOTIDE SEQUENCE [LARGE SCALE GENOMIC DNA]</scope>
    <source>
        <strain evidence="2 3">CBS 620.91</strain>
    </source>
</reference>
<accession>A0ABR3VP26</accession>
<dbReference type="EMBL" id="JAZGSY010000022">
    <property type="protein sequence ID" value="KAL1843190.1"/>
    <property type="molecule type" value="Genomic_DNA"/>
</dbReference>
<feature type="compositionally biased region" description="Basic and acidic residues" evidence="1">
    <location>
        <begin position="36"/>
        <end position="49"/>
    </location>
</feature>
<dbReference type="Proteomes" id="UP001583172">
    <property type="component" value="Unassembled WGS sequence"/>
</dbReference>
<gene>
    <name evidence="2" type="ORF">VTJ49DRAFT_2741</name>
</gene>
<sequence>MARFNSTRNSPLGSKRRPPYPRSTHGLTPPHRGAQRSHERPHLDRRGELEQGEYNSARLEQRRGRMTRRKERPAVDVSAKRPGNPTPETGSSRPRHNLEVDGGGFTPRPKGAYRLFLVACSLRLPGATEAEVSRATTGFPTKPRPIASRKGETLSCDRIVPQDVRGV</sequence>